<protein>
    <submittedName>
        <fullName evidence="1">Uncharacterized protein</fullName>
    </submittedName>
</protein>
<accession>A0A3S5BX99</accession>
<keyword evidence="2" id="KW-1185">Reference proteome</keyword>
<comment type="caution">
    <text evidence="1">The sequence shown here is derived from an EMBL/GenBank/DDBJ whole genome shotgun (WGS) entry which is preliminary data.</text>
</comment>
<dbReference type="AlphaFoldDB" id="A0A3S5BX99"/>
<proteinExistence type="predicted"/>
<dbReference type="EMBL" id="CAAALY010299951">
    <property type="protein sequence ID" value="VEL44458.1"/>
    <property type="molecule type" value="Genomic_DNA"/>
</dbReference>
<organism evidence="1 2">
    <name type="scientific">Protopolystoma xenopodis</name>
    <dbReference type="NCBI Taxonomy" id="117903"/>
    <lineage>
        <taxon>Eukaryota</taxon>
        <taxon>Metazoa</taxon>
        <taxon>Spiralia</taxon>
        <taxon>Lophotrochozoa</taxon>
        <taxon>Platyhelminthes</taxon>
        <taxon>Monogenea</taxon>
        <taxon>Polyopisthocotylea</taxon>
        <taxon>Polystomatidea</taxon>
        <taxon>Polystomatidae</taxon>
        <taxon>Protopolystoma</taxon>
    </lineage>
</organism>
<evidence type="ECO:0000313" key="1">
    <source>
        <dbReference type="EMBL" id="VEL44458.1"/>
    </source>
</evidence>
<sequence>MSTQALALMSDYSHVAELETRRKEFQPALRALLTDGNQTAICDKPLSLGLPERVVADSLKTEPIENVMSQPSLGLSTMAWPCDVHLDTRDLCCPKGW</sequence>
<evidence type="ECO:0000313" key="2">
    <source>
        <dbReference type="Proteomes" id="UP000784294"/>
    </source>
</evidence>
<gene>
    <name evidence="1" type="ORF">PXEA_LOCUS37898</name>
</gene>
<name>A0A3S5BX99_9PLAT</name>
<dbReference type="Proteomes" id="UP000784294">
    <property type="component" value="Unassembled WGS sequence"/>
</dbReference>
<feature type="non-terminal residue" evidence="1">
    <location>
        <position position="1"/>
    </location>
</feature>
<reference evidence="1" key="1">
    <citation type="submission" date="2018-11" db="EMBL/GenBank/DDBJ databases">
        <authorList>
            <consortium name="Pathogen Informatics"/>
        </authorList>
    </citation>
    <scope>NUCLEOTIDE SEQUENCE</scope>
</reference>